<keyword evidence="4" id="KW-1185">Reference proteome</keyword>
<keyword evidence="1" id="KW-0175">Coiled coil</keyword>
<evidence type="ECO:0000313" key="4">
    <source>
        <dbReference type="Proteomes" id="UP001216139"/>
    </source>
</evidence>
<accession>A0ABY7T6L0</accession>
<evidence type="ECO:0000256" key="1">
    <source>
        <dbReference type="SAM" id="Coils"/>
    </source>
</evidence>
<feature type="coiled-coil region" evidence="1">
    <location>
        <begin position="23"/>
        <end position="50"/>
    </location>
</feature>
<dbReference type="InterPro" id="IPR024524">
    <property type="entry name" value="DUF3800"/>
</dbReference>
<gene>
    <name evidence="3" type="ORF">PQO05_25700</name>
</gene>
<feature type="region of interest" description="Disordered" evidence="2">
    <location>
        <begin position="1"/>
        <end position="20"/>
    </location>
</feature>
<sequence length="378" mass="43435">METPNLNDDSINLNENAEPEELNEKQLAKLQKIEEEKKDLLNRVLSGQIENIKDRVAFVLNNSNDARNSDVELAWSYWYLFETEILNGVSVTKEQLKGLTKISSLSRMRAKIQNEYKLFQADEKVRKFRGVLQEKNRQAAIADKPSGLGTYTVYIDETGKTQDYLSVGSMWVLKSFKIDSRRQLLKWKEDREINYEFHFNEITKNKASEYKEFFTKFLSIHPEVGFKVIVVNNKGLSNKNAAITDLTSHLLIKGVLHENETGRAPLPRILSAWIDEEEAGSDQLKIENIKERISQQKIKGLYAEDFQAISSKSNFYIQVVDLFTGAINRKLNTPQGNHPKDEVADFILDMVKFDLNSIDKNNSDVDQSTVFNLLENSQ</sequence>
<reference evidence="3 4" key="1">
    <citation type="submission" date="2023-02" db="EMBL/GenBank/DDBJ databases">
        <title>Genome sequence of Mucilaginibacter jinjuensis strain KACC 16571.</title>
        <authorList>
            <person name="Kim S."/>
            <person name="Heo J."/>
            <person name="Kwon S.-W."/>
        </authorList>
    </citation>
    <scope>NUCLEOTIDE SEQUENCE [LARGE SCALE GENOMIC DNA]</scope>
    <source>
        <strain evidence="3 4">KACC 16571</strain>
    </source>
</reference>
<protein>
    <submittedName>
        <fullName evidence="3">DUF3800 domain-containing protein</fullName>
    </submittedName>
</protein>
<evidence type="ECO:0000313" key="3">
    <source>
        <dbReference type="EMBL" id="WCT12125.1"/>
    </source>
</evidence>
<proteinExistence type="predicted"/>
<dbReference type="Pfam" id="PF12686">
    <property type="entry name" value="DUF3800"/>
    <property type="match status" value="1"/>
</dbReference>
<dbReference type="RefSeq" id="WP_273630369.1">
    <property type="nucleotide sequence ID" value="NZ_CP117167.1"/>
</dbReference>
<feature type="compositionally biased region" description="Polar residues" evidence="2">
    <location>
        <begin position="1"/>
        <end position="11"/>
    </location>
</feature>
<organism evidence="3 4">
    <name type="scientific">Mucilaginibacter jinjuensis</name>
    <dbReference type="NCBI Taxonomy" id="1176721"/>
    <lineage>
        <taxon>Bacteria</taxon>
        <taxon>Pseudomonadati</taxon>
        <taxon>Bacteroidota</taxon>
        <taxon>Sphingobacteriia</taxon>
        <taxon>Sphingobacteriales</taxon>
        <taxon>Sphingobacteriaceae</taxon>
        <taxon>Mucilaginibacter</taxon>
    </lineage>
</organism>
<dbReference type="Proteomes" id="UP001216139">
    <property type="component" value="Chromosome"/>
</dbReference>
<dbReference type="EMBL" id="CP117167">
    <property type="protein sequence ID" value="WCT12125.1"/>
    <property type="molecule type" value="Genomic_DNA"/>
</dbReference>
<evidence type="ECO:0000256" key="2">
    <source>
        <dbReference type="SAM" id="MobiDB-lite"/>
    </source>
</evidence>
<name>A0ABY7T6L0_9SPHI</name>